<dbReference type="SUPFAM" id="SSF140478">
    <property type="entry name" value="LemA-like"/>
    <property type="match status" value="1"/>
</dbReference>
<dbReference type="InterPro" id="IPR023353">
    <property type="entry name" value="LemA-like_dom_sf"/>
</dbReference>
<dbReference type="Gene3D" id="1.20.1440.20">
    <property type="entry name" value="LemA-like domain"/>
    <property type="match status" value="1"/>
</dbReference>
<dbReference type="InterPro" id="IPR007156">
    <property type="entry name" value="MamQ_LemA"/>
</dbReference>
<evidence type="ECO:0000313" key="8">
    <source>
        <dbReference type="Proteomes" id="UP000295525"/>
    </source>
</evidence>
<dbReference type="AlphaFoldDB" id="A0A4R3LYT1"/>
<evidence type="ECO:0000256" key="4">
    <source>
        <dbReference type="ARBA" id="ARBA00022989"/>
    </source>
</evidence>
<evidence type="ECO:0000256" key="6">
    <source>
        <dbReference type="SAM" id="SignalP"/>
    </source>
</evidence>
<accession>A0A4R3LYT1</accession>
<dbReference type="PANTHER" id="PTHR34478">
    <property type="entry name" value="PROTEIN LEMA"/>
    <property type="match status" value="1"/>
</dbReference>
<evidence type="ECO:0000256" key="2">
    <source>
        <dbReference type="ARBA" id="ARBA00008854"/>
    </source>
</evidence>
<dbReference type="RefSeq" id="WP_132583239.1">
    <property type="nucleotide sequence ID" value="NZ_SMAJ01000009.1"/>
</dbReference>
<dbReference type="PROSITE" id="PS51257">
    <property type="entry name" value="PROKAR_LIPOPROTEIN"/>
    <property type="match status" value="1"/>
</dbReference>
<proteinExistence type="inferred from homology"/>
<sequence length="206" mass="23260">MKRFLLLVLLPCLTLLLSGCGYNDIQRLDEQVKTTWSQTLNQYERRAELVPKLVSSVNAYMVNERQVLTQVTEARSKVGSIQISAKDLDNPEVMKKFTAAQSQLSSALSRLIAVSENYPQLKSDGLFRDLMTQLEGTENRIATERGRYVQAVQEYNLVVRQFPTLITAKIFGYHTMENYGVSKQEQITRDPTVKFDIPAPAAAPAK</sequence>
<dbReference type="OrthoDB" id="9804152at2"/>
<comment type="subcellular location">
    <subcellularLocation>
        <location evidence="1">Membrane</location>
        <topology evidence="1">Single-pass membrane protein</topology>
    </subcellularLocation>
</comment>
<dbReference type="Proteomes" id="UP000295525">
    <property type="component" value="Unassembled WGS sequence"/>
</dbReference>
<keyword evidence="6" id="KW-0732">Signal</keyword>
<feature type="chain" id="PRO_5020672854" evidence="6">
    <location>
        <begin position="24"/>
        <end position="206"/>
    </location>
</feature>
<dbReference type="PANTHER" id="PTHR34478:SF2">
    <property type="entry name" value="MEMBRANE PROTEIN"/>
    <property type="match status" value="1"/>
</dbReference>
<protein>
    <submittedName>
        <fullName evidence="7">LemA protein</fullName>
    </submittedName>
</protein>
<evidence type="ECO:0000256" key="5">
    <source>
        <dbReference type="ARBA" id="ARBA00023136"/>
    </source>
</evidence>
<keyword evidence="8" id="KW-1185">Reference proteome</keyword>
<feature type="signal peptide" evidence="6">
    <location>
        <begin position="1"/>
        <end position="23"/>
    </location>
</feature>
<reference evidence="7 8" key="1">
    <citation type="submission" date="2019-03" db="EMBL/GenBank/DDBJ databases">
        <title>Genomic Encyclopedia of Type Strains, Phase IV (KMG-IV): sequencing the most valuable type-strain genomes for metagenomic binning, comparative biology and taxonomic classification.</title>
        <authorList>
            <person name="Goeker M."/>
        </authorList>
    </citation>
    <scope>NUCLEOTIDE SEQUENCE [LARGE SCALE GENOMIC DNA]</scope>
    <source>
        <strain evidence="7 8">DSM 24591</strain>
    </source>
</reference>
<organism evidence="7 8">
    <name type="scientific">Paralcaligenes ureilyticus</name>
    <dbReference type="NCBI Taxonomy" id="627131"/>
    <lineage>
        <taxon>Bacteria</taxon>
        <taxon>Pseudomonadati</taxon>
        <taxon>Pseudomonadota</taxon>
        <taxon>Betaproteobacteria</taxon>
        <taxon>Burkholderiales</taxon>
        <taxon>Alcaligenaceae</taxon>
        <taxon>Paralcaligenes</taxon>
    </lineage>
</organism>
<evidence type="ECO:0000256" key="1">
    <source>
        <dbReference type="ARBA" id="ARBA00004167"/>
    </source>
</evidence>
<keyword evidence="5" id="KW-0472">Membrane</keyword>
<comment type="similarity">
    <text evidence="2">Belongs to the LemA family.</text>
</comment>
<evidence type="ECO:0000313" key="7">
    <source>
        <dbReference type="EMBL" id="TCT05822.1"/>
    </source>
</evidence>
<name>A0A4R3LYT1_9BURK</name>
<dbReference type="Pfam" id="PF04011">
    <property type="entry name" value="LemA"/>
    <property type="match status" value="1"/>
</dbReference>
<gene>
    <name evidence="7" type="ORF">EDC26_109110</name>
</gene>
<keyword evidence="4" id="KW-1133">Transmembrane helix</keyword>
<dbReference type="GO" id="GO:0016020">
    <property type="term" value="C:membrane"/>
    <property type="evidence" value="ECO:0007669"/>
    <property type="project" value="UniProtKB-SubCell"/>
</dbReference>
<dbReference type="EMBL" id="SMAJ01000009">
    <property type="protein sequence ID" value="TCT05822.1"/>
    <property type="molecule type" value="Genomic_DNA"/>
</dbReference>
<keyword evidence="3" id="KW-0812">Transmembrane</keyword>
<comment type="caution">
    <text evidence="7">The sequence shown here is derived from an EMBL/GenBank/DDBJ whole genome shotgun (WGS) entry which is preliminary data.</text>
</comment>
<evidence type="ECO:0000256" key="3">
    <source>
        <dbReference type="ARBA" id="ARBA00022692"/>
    </source>
</evidence>